<dbReference type="Proteomes" id="UP000179241">
    <property type="component" value="Unassembled WGS sequence"/>
</dbReference>
<keyword evidence="2 5" id="KW-0812">Transmembrane</keyword>
<reference evidence="6 7" key="1">
    <citation type="journal article" date="2016" name="Nat. Commun.">
        <title>Thousands of microbial genomes shed light on interconnected biogeochemical processes in an aquifer system.</title>
        <authorList>
            <person name="Anantharaman K."/>
            <person name="Brown C.T."/>
            <person name="Hug L.A."/>
            <person name="Sharon I."/>
            <person name="Castelle C.J."/>
            <person name="Probst A.J."/>
            <person name="Thomas B.C."/>
            <person name="Singh A."/>
            <person name="Wilkins M.J."/>
            <person name="Karaoz U."/>
            <person name="Brodie E.L."/>
            <person name="Williams K.H."/>
            <person name="Hubbard S.S."/>
            <person name="Banfield J.F."/>
        </authorList>
    </citation>
    <scope>NUCLEOTIDE SEQUENCE [LARGE SCALE GENOMIC DNA]</scope>
</reference>
<evidence type="ECO:0000256" key="2">
    <source>
        <dbReference type="ARBA" id="ARBA00022692"/>
    </source>
</evidence>
<feature type="transmembrane region" description="Helical" evidence="5">
    <location>
        <begin position="158"/>
        <end position="176"/>
    </location>
</feature>
<feature type="transmembrane region" description="Helical" evidence="5">
    <location>
        <begin position="243"/>
        <end position="263"/>
    </location>
</feature>
<dbReference type="EMBL" id="MGHU01000005">
    <property type="protein sequence ID" value="OGM78186.1"/>
    <property type="molecule type" value="Genomic_DNA"/>
</dbReference>
<keyword evidence="3 5" id="KW-1133">Transmembrane helix</keyword>
<accession>A0A1F8CQ37</accession>
<keyword evidence="4 5" id="KW-0472">Membrane</keyword>
<feature type="transmembrane region" description="Helical" evidence="5">
    <location>
        <begin position="134"/>
        <end position="152"/>
    </location>
</feature>
<feature type="transmembrane region" description="Helical" evidence="5">
    <location>
        <begin position="16"/>
        <end position="34"/>
    </location>
</feature>
<sequence>MQKIKNLVLEIRPLHWIKNLSLFGALIFSGLANIEFYRDIAFLAFVAFCFASSATYVFNDIIDRSKDQNHPIKKFRPMAAGLVTVPEGLLIIFFTSSMSLAVANSINHLFTVLIVIYLVLQFFYSLILKKIPILDILIIASGFVIRVYAGAIAVNAHLSVWFLLCVVSVALFLAAGKRRSELNTALKFATRNSLERYSKELLDSYVTMFGSASWMSWALYTFFESPKASMPLWLTLAEISKTTTVNKLLMITIPLSIFAIMRYQSLIFQEKGEAPEKILLRDIPLLSSVFLWGTIVIFILYGGLSFR</sequence>
<feature type="transmembrane region" description="Helical" evidence="5">
    <location>
        <begin position="79"/>
        <end position="103"/>
    </location>
</feature>
<dbReference type="PANTHER" id="PTHR11048">
    <property type="entry name" value="PRENYLTRANSFERASES"/>
    <property type="match status" value="1"/>
</dbReference>
<evidence type="ECO:0000313" key="6">
    <source>
        <dbReference type="EMBL" id="OGM78186.1"/>
    </source>
</evidence>
<feature type="transmembrane region" description="Helical" evidence="5">
    <location>
        <begin position="109"/>
        <end position="127"/>
    </location>
</feature>
<dbReference type="PANTHER" id="PTHR11048:SF5">
    <property type="entry name" value="DECAPRENYL-PHOSPHATE PHOSPHORIBOSYLTRANSFERASE"/>
    <property type="match status" value="1"/>
</dbReference>
<dbReference type="Pfam" id="PF01040">
    <property type="entry name" value="UbiA"/>
    <property type="match status" value="1"/>
</dbReference>
<dbReference type="AlphaFoldDB" id="A0A1F8CQ37"/>
<evidence type="ECO:0000313" key="7">
    <source>
        <dbReference type="Proteomes" id="UP000179241"/>
    </source>
</evidence>
<dbReference type="GO" id="GO:0009247">
    <property type="term" value="P:glycolipid biosynthetic process"/>
    <property type="evidence" value="ECO:0007669"/>
    <property type="project" value="TreeGrafter"/>
</dbReference>
<comment type="caution">
    <text evidence="6">The sequence shown here is derived from an EMBL/GenBank/DDBJ whole genome shotgun (WGS) entry which is preliminary data.</text>
</comment>
<feature type="transmembrane region" description="Helical" evidence="5">
    <location>
        <begin position="40"/>
        <end position="58"/>
    </location>
</feature>
<proteinExistence type="predicted"/>
<comment type="subcellular location">
    <subcellularLocation>
        <location evidence="1">Membrane</location>
        <topology evidence="1">Multi-pass membrane protein</topology>
    </subcellularLocation>
</comment>
<evidence type="ECO:0000256" key="1">
    <source>
        <dbReference type="ARBA" id="ARBA00004141"/>
    </source>
</evidence>
<evidence type="ECO:0000256" key="3">
    <source>
        <dbReference type="ARBA" id="ARBA00022989"/>
    </source>
</evidence>
<dbReference type="InterPro" id="IPR000537">
    <property type="entry name" value="UbiA_prenyltransferase"/>
</dbReference>
<evidence type="ECO:0000256" key="5">
    <source>
        <dbReference type="SAM" id="Phobius"/>
    </source>
</evidence>
<dbReference type="CDD" id="cd13963">
    <property type="entry name" value="PT_UbiA_2"/>
    <property type="match status" value="1"/>
</dbReference>
<dbReference type="GO" id="GO:0016765">
    <property type="term" value="F:transferase activity, transferring alkyl or aryl (other than methyl) groups"/>
    <property type="evidence" value="ECO:0007669"/>
    <property type="project" value="InterPro"/>
</dbReference>
<dbReference type="InterPro" id="IPR039653">
    <property type="entry name" value="Prenyltransferase"/>
</dbReference>
<organism evidence="6 7">
    <name type="scientific">Candidatus Woesebacteria bacterium RIFOXYA1_FULL_43_9</name>
    <dbReference type="NCBI Taxonomy" id="1802534"/>
    <lineage>
        <taxon>Bacteria</taxon>
        <taxon>Candidatus Woeseibacteriota</taxon>
    </lineage>
</organism>
<protein>
    <recommendedName>
        <fullName evidence="8">Decaprenyl-phosphate phosphoribosyltransferase</fullName>
    </recommendedName>
</protein>
<dbReference type="GO" id="GO:0005886">
    <property type="term" value="C:plasma membrane"/>
    <property type="evidence" value="ECO:0007669"/>
    <property type="project" value="TreeGrafter"/>
</dbReference>
<dbReference type="InterPro" id="IPR044878">
    <property type="entry name" value="UbiA_sf"/>
</dbReference>
<evidence type="ECO:0000256" key="4">
    <source>
        <dbReference type="ARBA" id="ARBA00023136"/>
    </source>
</evidence>
<dbReference type="Gene3D" id="1.10.357.140">
    <property type="entry name" value="UbiA prenyltransferase"/>
    <property type="match status" value="1"/>
</dbReference>
<name>A0A1F8CQ37_9BACT</name>
<feature type="transmembrane region" description="Helical" evidence="5">
    <location>
        <begin position="283"/>
        <end position="304"/>
    </location>
</feature>
<evidence type="ECO:0008006" key="8">
    <source>
        <dbReference type="Google" id="ProtNLM"/>
    </source>
</evidence>
<gene>
    <name evidence="6" type="ORF">A2188_00920</name>
</gene>